<accession>A0A6B0V524</accession>
<dbReference type="EMBL" id="GIFC01014823">
    <property type="protein sequence ID" value="MXU96906.1"/>
    <property type="molecule type" value="Transcribed_RNA"/>
</dbReference>
<protein>
    <submittedName>
        <fullName evidence="1">Putative tick transposon</fullName>
    </submittedName>
</protein>
<organism evidence="1">
    <name type="scientific">Ixodes ricinus</name>
    <name type="common">Common tick</name>
    <name type="synonym">Acarus ricinus</name>
    <dbReference type="NCBI Taxonomy" id="34613"/>
    <lineage>
        <taxon>Eukaryota</taxon>
        <taxon>Metazoa</taxon>
        <taxon>Ecdysozoa</taxon>
        <taxon>Arthropoda</taxon>
        <taxon>Chelicerata</taxon>
        <taxon>Arachnida</taxon>
        <taxon>Acari</taxon>
        <taxon>Parasitiformes</taxon>
        <taxon>Ixodida</taxon>
        <taxon>Ixodoidea</taxon>
        <taxon>Ixodidae</taxon>
        <taxon>Ixodinae</taxon>
        <taxon>Ixodes</taxon>
    </lineage>
</organism>
<dbReference type="InterPro" id="IPR036691">
    <property type="entry name" value="Endo/exonu/phosph_ase_sf"/>
</dbReference>
<evidence type="ECO:0000313" key="1">
    <source>
        <dbReference type="EMBL" id="MXU96906.1"/>
    </source>
</evidence>
<dbReference type="Gene3D" id="3.60.10.10">
    <property type="entry name" value="Endonuclease/exonuclease/phosphatase"/>
    <property type="match status" value="1"/>
</dbReference>
<name>A0A6B0V524_IXORI</name>
<dbReference type="SUPFAM" id="SSF56219">
    <property type="entry name" value="DNase I-like"/>
    <property type="match status" value="1"/>
</dbReference>
<dbReference type="AlphaFoldDB" id="A0A6B0V524"/>
<reference evidence="1" key="1">
    <citation type="submission" date="2019-12" db="EMBL/GenBank/DDBJ databases">
        <title>An insight into the sialome of adult female Ixodes ricinus ticks feeding for 6 days.</title>
        <authorList>
            <person name="Perner J."/>
            <person name="Ribeiro J.M.C."/>
        </authorList>
    </citation>
    <scope>NUCLEOTIDE SEQUENCE</scope>
    <source>
        <strain evidence="1">Semi-engorged</strain>
        <tissue evidence="1">Salivary glands</tissue>
    </source>
</reference>
<sequence length="235" mass="26635">MVWPFTASYSVCVSHAVGTSAGCLLLVRASLGADVQKVTTSESGRLIVCDLAFSSHKWRVICIYAHNTAEERKTFFEDIRSFFETERIVIFVRDFNCVLSARDETSTLPFRDASTVVLNEIVNHCGLEDVGDCLWDTRNVPYTHFQGSSHARLDRAYISLEILPQCSEYRVMPVSFSDHCLVLFTVASAKEKRKDFCWELWKLNSKLTSDDDFMAAVKDSLGGIFKGQLRFIFDI</sequence>
<proteinExistence type="predicted"/>